<sequence>MPKVPEPTPQEVRDFLSPISHWSHLKANAEEQYRKTILAAYAARIPIVHIARYTGTSPQAVKKVIDRQNDKAAGDAPAFPNMPRTGYYRGQQLPPSRPVRAV</sequence>
<evidence type="ECO:0000256" key="1">
    <source>
        <dbReference type="SAM" id="MobiDB-lite"/>
    </source>
</evidence>
<feature type="region of interest" description="Disordered" evidence="1">
    <location>
        <begin position="68"/>
        <end position="102"/>
    </location>
</feature>
<reference evidence="2 3" key="1">
    <citation type="submission" date="2016-02" db="EMBL/GenBank/DDBJ databases">
        <authorList>
            <person name="Teng J.L."/>
            <person name="Tang Y."/>
            <person name="Huang Y."/>
            <person name="Guo F."/>
            <person name="Wei W."/>
            <person name="Chen J.H."/>
            <person name="Wong S.Y."/>
            <person name="Lau S.K."/>
            <person name="Woo P.C."/>
        </authorList>
    </citation>
    <scope>NUCLEOTIDE SEQUENCE [LARGE SCALE GENOMIC DNA]</scope>
    <source>
        <strain evidence="2 3">JCM 13375</strain>
    </source>
</reference>
<name>A0A137YZC1_9ACTN</name>
<dbReference type="RefSeq" id="WP_068746625.1">
    <property type="nucleotide sequence ID" value="NZ_LSRE01000044.1"/>
</dbReference>
<organism evidence="2 3">
    <name type="scientific">Tsukamurella pseudospumae</name>
    <dbReference type="NCBI Taxonomy" id="239498"/>
    <lineage>
        <taxon>Bacteria</taxon>
        <taxon>Bacillati</taxon>
        <taxon>Actinomycetota</taxon>
        <taxon>Actinomycetes</taxon>
        <taxon>Mycobacteriales</taxon>
        <taxon>Tsukamurellaceae</taxon>
        <taxon>Tsukamurella</taxon>
    </lineage>
</organism>
<keyword evidence="3" id="KW-1185">Reference proteome</keyword>
<accession>A0A137YZC1</accession>
<dbReference type="EMBL" id="LSRE01000044">
    <property type="protein sequence ID" value="KXO91289.1"/>
    <property type="molecule type" value="Genomic_DNA"/>
</dbReference>
<protein>
    <submittedName>
        <fullName evidence="2">Uncharacterized protein</fullName>
    </submittedName>
</protein>
<gene>
    <name evidence="2" type="ORF">AXK61_06965</name>
</gene>
<evidence type="ECO:0000313" key="3">
    <source>
        <dbReference type="Proteomes" id="UP000070409"/>
    </source>
</evidence>
<dbReference type="Proteomes" id="UP000070409">
    <property type="component" value="Unassembled WGS sequence"/>
</dbReference>
<proteinExistence type="predicted"/>
<comment type="caution">
    <text evidence="2">The sequence shown here is derived from an EMBL/GenBank/DDBJ whole genome shotgun (WGS) entry which is preliminary data.</text>
</comment>
<evidence type="ECO:0000313" key="2">
    <source>
        <dbReference type="EMBL" id="KXO91289.1"/>
    </source>
</evidence>